<keyword evidence="5 6" id="KW-0472">Membrane</keyword>
<feature type="transmembrane region" description="Helical" evidence="6">
    <location>
        <begin position="198"/>
        <end position="217"/>
    </location>
</feature>
<dbReference type="InterPro" id="IPR036259">
    <property type="entry name" value="MFS_trans_sf"/>
</dbReference>
<accession>A0ABT4VPS5</accession>
<keyword evidence="4 6" id="KW-1133">Transmembrane helix</keyword>
<dbReference type="InterPro" id="IPR011701">
    <property type="entry name" value="MFS"/>
</dbReference>
<name>A0ABT4VPS5_9HYPH</name>
<comment type="subcellular location">
    <subcellularLocation>
        <location evidence="1">Cell membrane</location>
        <topology evidence="1">Multi-pass membrane protein</topology>
    </subcellularLocation>
</comment>
<evidence type="ECO:0000256" key="5">
    <source>
        <dbReference type="ARBA" id="ARBA00023136"/>
    </source>
</evidence>
<feature type="transmembrane region" description="Helical" evidence="6">
    <location>
        <begin position="237"/>
        <end position="260"/>
    </location>
</feature>
<evidence type="ECO:0000313" key="8">
    <source>
        <dbReference type="EMBL" id="MDA4846709.1"/>
    </source>
</evidence>
<evidence type="ECO:0000256" key="2">
    <source>
        <dbReference type="ARBA" id="ARBA00022475"/>
    </source>
</evidence>
<feature type="transmembrane region" description="Helical" evidence="6">
    <location>
        <begin position="272"/>
        <end position="291"/>
    </location>
</feature>
<feature type="transmembrane region" description="Helical" evidence="6">
    <location>
        <begin position="297"/>
        <end position="320"/>
    </location>
</feature>
<dbReference type="InterPro" id="IPR050189">
    <property type="entry name" value="MFS_Efflux_Transporters"/>
</dbReference>
<feature type="transmembrane region" description="Helical" evidence="6">
    <location>
        <begin position="125"/>
        <end position="148"/>
    </location>
</feature>
<evidence type="ECO:0000256" key="6">
    <source>
        <dbReference type="SAM" id="Phobius"/>
    </source>
</evidence>
<reference evidence="8" key="1">
    <citation type="submission" date="2022-11" db="EMBL/GenBank/DDBJ databases">
        <title>Hoeflea poritis sp. nov., isolated from scleractinian coral Porites lutea.</title>
        <authorList>
            <person name="Zhang G."/>
            <person name="Wei Q."/>
            <person name="Cai L."/>
        </authorList>
    </citation>
    <scope>NUCLEOTIDE SEQUENCE</scope>
    <source>
        <strain evidence="8">E7-10</strain>
    </source>
</reference>
<keyword evidence="3 6" id="KW-0812">Transmembrane</keyword>
<feature type="transmembrane region" description="Helical" evidence="6">
    <location>
        <begin position="69"/>
        <end position="88"/>
    </location>
</feature>
<sequence>MAGIAALAAAYIFSQFYRSFLAVLTPALTEELGMSKADLSQASGLWFLTFALMQFVVGISLDRFGPRRTATVLFAIGVGGGAFLFAAATTPVEIIIAMSLIGIGCSPVLMAAFFIFAYTFPPARFAIASSWFVALGTAGNVIGAKPLAIAVESFGWRETIFGLGVLSLLTALAIYAFVRDPKVEREEGGSTGLSGYVALLKIPALWLIIPLVAVNYAPAAGMRGLWVGPYLSDVYGASTQLIGTISLFMAVSMILGSVLYGPLDTLFGTRKWVSFFGNLLGALALIFLALFPVQPLWQVTVLLFAVGLFGASFGVMMAHARDFFPKELTGRGVTLMNFFTIGGVGLGQFLTGQMAQARFDPLDPAPTFSMLFGFYGVILALAVAIYFFSQDKKPGTL</sequence>
<feature type="domain" description="Major facilitator superfamily (MFS) profile" evidence="7">
    <location>
        <begin position="3"/>
        <end position="394"/>
    </location>
</feature>
<evidence type="ECO:0000313" key="9">
    <source>
        <dbReference type="Proteomes" id="UP001148313"/>
    </source>
</evidence>
<dbReference type="PROSITE" id="PS50850">
    <property type="entry name" value="MFS"/>
    <property type="match status" value="1"/>
</dbReference>
<evidence type="ECO:0000256" key="1">
    <source>
        <dbReference type="ARBA" id="ARBA00004651"/>
    </source>
</evidence>
<evidence type="ECO:0000256" key="4">
    <source>
        <dbReference type="ARBA" id="ARBA00022989"/>
    </source>
</evidence>
<protein>
    <submittedName>
        <fullName evidence="8">MFS transporter</fullName>
    </submittedName>
</protein>
<feature type="transmembrane region" description="Helical" evidence="6">
    <location>
        <begin position="370"/>
        <end position="388"/>
    </location>
</feature>
<comment type="caution">
    <text evidence="8">The sequence shown here is derived from an EMBL/GenBank/DDBJ whole genome shotgun (WGS) entry which is preliminary data.</text>
</comment>
<dbReference type="Pfam" id="PF07690">
    <property type="entry name" value="MFS_1"/>
    <property type="match status" value="2"/>
</dbReference>
<proteinExistence type="predicted"/>
<dbReference type="EMBL" id="JAPJZH010000009">
    <property type="protein sequence ID" value="MDA4846709.1"/>
    <property type="molecule type" value="Genomic_DNA"/>
</dbReference>
<dbReference type="SUPFAM" id="SSF103473">
    <property type="entry name" value="MFS general substrate transporter"/>
    <property type="match status" value="1"/>
</dbReference>
<feature type="transmembrane region" description="Helical" evidence="6">
    <location>
        <begin position="94"/>
        <end position="118"/>
    </location>
</feature>
<keyword evidence="9" id="KW-1185">Reference proteome</keyword>
<feature type="transmembrane region" description="Helical" evidence="6">
    <location>
        <begin position="160"/>
        <end position="178"/>
    </location>
</feature>
<dbReference type="InterPro" id="IPR020846">
    <property type="entry name" value="MFS_dom"/>
</dbReference>
<keyword evidence="2" id="KW-1003">Cell membrane</keyword>
<feature type="transmembrane region" description="Helical" evidence="6">
    <location>
        <begin position="45"/>
        <end position="62"/>
    </location>
</feature>
<evidence type="ECO:0000256" key="3">
    <source>
        <dbReference type="ARBA" id="ARBA00022692"/>
    </source>
</evidence>
<feature type="transmembrane region" description="Helical" evidence="6">
    <location>
        <begin position="332"/>
        <end position="350"/>
    </location>
</feature>
<dbReference type="PANTHER" id="PTHR43124:SF3">
    <property type="entry name" value="CHLORAMPHENICOL EFFLUX PUMP RV0191"/>
    <property type="match status" value="1"/>
</dbReference>
<dbReference type="Gene3D" id="1.20.1250.20">
    <property type="entry name" value="MFS general substrate transporter like domains"/>
    <property type="match status" value="2"/>
</dbReference>
<dbReference type="Proteomes" id="UP001148313">
    <property type="component" value="Unassembled WGS sequence"/>
</dbReference>
<dbReference type="RefSeq" id="WP_271090500.1">
    <property type="nucleotide sequence ID" value="NZ_JAPJZH010000009.1"/>
</dbReference>
<organism evidence="8 9">
    <name type="scientific">Hoeflea poritis</name>
    <dbReference type="NCBI Taxonomy" id="2993659"/>
    <lineage>
        <taxon>Bacteria</taxon>
        <taxon>Pseudomonadati</taxon>
        <taxon>Pseudomonadota</taxon>
        <taxon>Alphaproteobacteria</taxon>
        <taxon>Hyphomicrobiales</taxon>
        <taxon>Rhizobiaceae</taxon>
        <taxon>Hoeflea</taxon>
    </lineage>
</organism>
<dbReference type="PANTHER" id="PTHR43124">
    <property type="entry name" value="PURINE EFFLUX PUMP PBUE"/>
    <property type="match status" value="1"/>
</dbReference>
<gene>
    <name evidence="8" type="ORF">OOZ53_15210</name>
</gene>
<evidence type="ECO:0000259" key="7">
    <source>
        <dbReference type="PROSITE" id="PS50850"/>
    </source>
</evidence>